<dbReference type="PANTHER" id="PTHR44196:SF3">
    <property type="entry name" value="SHORT CHAIN DEHYDROGENASE FAMILY PROTEIN"/>
    <property type="match status" value="1"/>
</dbReference>
<evidence type="ECO:0000313" key="3">
    <source>
        <dbReference type="EMBL" id="SFR55338.1"/>
    </source>
</evidence>
<gene>
    <name evidence="3" type="ORF">SAMN04490243_2877</name>
</gene>
<dbReference type="PANTHER" id="PTHR44196">
    <property type="entry name" value="DEHYDROGENASE/REDUCTASE SDR FAMILY MEMBER 7B"/>
    <property type="match status" value="1"/>
</dbReference>
<name>A0A1I6HLR6_9FLAO</name>
<evidence type="ECO:0000256" key="2">
    <source>
        <dbReference type="ARBA" id="ARBA00023002"/>
    </source>
</evidence>
<protein>
    <submittedName>
        <fullName evidence="3">Short-chain dehydrogenase</fullName>
    </submittedName>
</protein>
<keyword evidence="4" id="KW-1185">Reference proteome</keyword>
<proteinExistence type="inferred from homology"/>
<evidence type="ECO:0000313" key="4">
    <source>
        <dbReference type="Proteomes" id="UP000199534"/>
    </source>
</evidence>
<dbReference type="OrthoDB" id="822355at2"/>
<dbReference type="Pfam" id="PF00106">
    <property type="entry name" value="adh_short"/>
    <property type="match status" value="1"/>
</dbReference>
<sequence length="237" mass="26202">MKKAIVIGATSGIGNELAQILASNGYMVGITGRRRNLLEDLKITNPQNFAISAFDCTKENNSQKLDALKDAIGGLDLLVLSSGTGDLNEDLVYGIENNTNQLNVIAFTQIASWAFNYFQNQGLGHLVVISSIAGLRGSKVAPAYNASKAYQINYLEGLRQKAKSSKKPIFVTDIRPGFVDTDMAKGEGQFWVASREKAARQIYDLIKRKKDVGYVTRRWRLISLILKVLPNSIYKRL</sequence>
<dbReference type="GO" id="GO:0016491">
    <property type="term" value="F:oxidoreductase activity"/>
    <property type="evidence" value="ECO:0007669"/>
    <property type="project" value="UniProtKB-KW"/>
</dbReference>
<dbReference type="SUPFAM" id="SSF51735">
    <property type="entry name" value="NAD(P)-binding Rossmann-fold domains"/>
    <property type="match status" value="1"/>
</dbReference>
<dbReference type="Proteomes" id="UP000199534">
    <property type="component" value="Unassembled WGS sequence"/>
</dbReference>
<accession>A0A1I6HLR6</accession>
<dbReference type="Gene3D" id="3.40.50.720">
    <property type="entry name" value="NAD(P)-binding Rossmann-like Domain"/>
    <property type="match status" value="1"/>
</dbReference>
<dbReference type="PRINTS" id="PR00081">
    <property type="entry name" value="GDHRDH"/>
</dbReference>
<organism evidence="3 4">
    <name type="scientific">Robiginitalea myxolifaciens</name>
    <dbReference type="NCBI Taxonomy" id="400055"/>
    <lineage>
        <taxon>Bacteria</taxon>
        <taxon>Pseudomonadati</taxon>
        <taxon>Bacteroidota</taxon>
        <taxon>Flavobacteriia</taxon>
        <taxon>Flavobacteriales</taxon>
        <taxon>Flavobacteriaceae</taxon>
        <taxon>Robiginitalea</taxon>
    </lineage>
</organism>
<dbReference type="InterPro" id="IPR002347">
    <property type="entry name" value="SDR_fam"/>
</dbReference>
<evidence type="ECO:0000256" key="1">
    <source>
        <dbReference type="ARBA" id="ARBA00006484"/>
    </source>
</evidence>
<keyword evidence="2" id="KW-0560">Oxidoreductase</keyword>
<dbReference type="GO" id="GO:0016020">
    <property type="term" value="C:membrane"/>
    <property type="evidence" value="ECO:0007669"/>
    <property type="project" value="TreeGrafter"/>
</dbReference>
<reference evidence="3 4" key="1">
    <citation type="submission" date="2016-10" db="EMBL/GenBank/DDBJ databases">
        <authorList>
            <person name="de Groot N.N."/>
        </authorList>
    </citation>
    <scope>NUCLEOTIDE SEQUENCE [LARGE SCALE GENOMIC DNA]</scope>
    <source>
        <strain evidence="3 4">DSM 21019</strain>
    </source>
</reference>
<dbReference type="AlphaFoldDB" id="A0A1I6HLR6"/>
<dbReference type="InterPro" id="IPR036291">
    <property type="entry name" value="NAD(P)-bd_dom_sf"/>
</dbReference>
<dbReference type="EMBL" id="FOYQ01000002">
    <property type="protein sequence ID" value="SFR55338.1"/>
    <property type="molecule type" value="Genomic_DNA"/>
</dbReference>
<dbReference type="RefSeq" id="WP_092983398.1">
    <property type="nucleotide sequence ID" value="NZ_FOYQ01000002.1"/>
</dbReference>
<dbReference type="STRING" id="400055.SAMN04490243_2877"/>
<comment type="similarity">
    <text evidence="1">Belongs to the short-chain dehydrogenases/reductases (SDR) family.</text>
</comment>